<name>A0A9W5RDU1_9ACTO</name>
<accession>A0A9W5RDU1</accession>
<dbReference type="Proteomes" id="UP000014387">
    <property type="component" value="Unassembled WGS sequence"/>
</dbReference>
<dbReference type="OrthoDB" id="8479889at2"/>
<evidence type="ECO:0000313" key="3">
    <source>
        <dbReference type="EMBL" id="EPD30565.1"/>
    </source>
</evidence>
<dbReference type="EMBL" id="AGWN01000001">
    <property type="protein sequence ID" value="EPD30565.1"/>
    <property type="molecule type" value="Genomic_DNA"/>
</dbReference>
<keyword evidence="2" id="KW-0812">Transmembrane</keyword>
<dbReference type="Pfam" id="PF13829">
    <property type="entry name" value="DUF4191"/>
    <property type="match status" value="1"/>
</dbReference>
<evidence type="ECO:0008006" key="5">
    <source>
        <dbReference type="Google" id="ProtNLM"/>
    </source>
</evidence>
<gene>
    <name evidence="3" type="ORF">HMPREF9238_00311</name>
</gene>
<reference evidence="3 4" key="1">
    <citation type="submission" date="2013-05" db="EMBL/GenBank/DDBJ databases">
        <title>The Genome Sequence of Actinomyces europaeus ACS-120-V-COL10B.</title>
        <authorList>
            <consortium name="The Broad Institute Genomics Platform"/>
            <person name="Earl A."/>
            <person name="Ward D."/>
            <person name="Feldgarden M."/>
            <person name="Gevers D."/>
            <person name="Saerens B."/>
            <person name="Vaneechoutte M."/>
            <person name="Walker B."/>
            <person name="Young S."/>
            <person name="Zeng Q."/>
            <person name="Gargeya S."/>
            <person name="Fitzgerald M."/>
            <person name="Haas B."/>
            <person name="Abouelleil A."/>
            <person name="Allen A.W."/>
            <person name="Alvarado L."/>
            <person name="Arachchi H.M."/>
            <person name="Berlin A.M."/>
            <person name="Chapman S.B."/>
            <person name="Gainer-Dewar J."/>
            <person name="Goldberg J."/>
            <person name="Griggs A."/>
            <person name="Gujja S."/>
            <person name="Hansen M."/>
            <person name="Howarth C."/>
            <person name="Imamovic A."/>
            <person name="Ireland A."/>
            <person name="Larimer J."/>
            <person name="McCowan C."/>
            <person name="Murphy C."/>
            <person name="Pearson M."/>
            <person name="Poon T.W."/>
            <person name="Priest M."/>
            <person name="Roberts A."/>
            <person name="Saif S."/>
            <person name="Shea T."/>
            <person name="Sisk P."/>
            <person name="Sykes S."/>
            <person name="Wortman J."/>
            <person name="Nusbaum C."/>
            <person name="Birren B."/>
        </authorList>
    </citation>
    <scope>NUCLEOTIDE SEQUENCE [LARGE SCALE GENOMIC DNA]</scope>
    <source>
        <strain evidence="3 4">ACS-120-V-Col10b</strain>
    </source>
</reference>
<feature type="region of interest" description="Disordered" evidence="1">
    <location>
        <begin position="218"/>
        <end position="243"/>
    </location>
</feature>
<dbReference type="RefSeq" id="WP_016443677.1">
    <property type="nucleotide sequence ID" value="NZ_KE150266.1"/>
</dbReference>
<keyword evidence="4" id="KW-1185">Reference proteome</keyword>
<dbReference type="AlphaFoldDB" id="A0A9W5RDU1"/>
<feature type="compositionally biased region" description="Basic residues" evidence="1">
    <location>
        <begin position="234"/>
        <end position="243"/>
    </location>
</feature>
<keyword evidence="2" id="KW-1133">Transmembrane helix</keyword>
<feature type="transmembrane region" description="Helical" evidence="2">
    <location>
        <begin position="39"/>
        <end position="60"/>
    </location>
</feature>
<sequence>MAEKEKESRAPVAENKPKKRRWYHNLHDAYKITKRTFPWVGWLILGATIGVTGLFVAFGIWVKMNIYILIFLAATLVAFIPMVIIAALVKKAMYRQVSGTVGSVYAVLSQVRRGWIVTQEPIAANRNQDIVWRLIGRPGVVLITEGPNARVRDLVERERKLSQRVVTNVPVHVIHVGEGENQVKLEKLEAELRKLPKSLHRKEVPEVANRIQAVSSIAKQGGGMPHGVDPTKVKMSRRALRGK</sequence>
<proteinExistence type="predicted"/>
<evidence type="ECO:0000313" key="4">
    <source>
        <dbReference type="Proteomes" id="UP000014387"/>
    </source>
</evidence>
<dbReference type="InterPro" id="IPR025445">
    <property type="entry name" value="DUF4191"/>
</dbReference>
<keyword evidence="2" id="KW-0472">Membrane</keyword>
<feature type="transmembrane region" description="Helical" evidence="2">
    <location>
        <begin position="66"/>
        <end position="89"/>
    </location>
</feature>
<evidence type="ECO:0000256" key="1">
    <source>
        <dbReference type="SAM" id="MobiDB-lite"/>
    </source>
</evidence>
<organism evidence="3 4">
    <name type="scientific">Gleimia europaea ACS-120-V-Col10b</name>
    <dbReference type="NCBI Taxonomy" id="883069"/>
    <lineage>
        <taxon>Bacteria</taxon>
        <taxon>Bacillati</taxon>
        <taxon>Actinomycetota</taxon>
        <taxon>Actinomycetes</taxon>
        <taxon>Actinomycetales</taxon>
        <taxon>Actinomycetaceae</taxon>
        <taxon>Gleimia</taxon>
    </lineage>
</organism>
<protein>
    <recommendedName>
        <fullName evidence="5">DUF4191 domain-containing protein</fullName>
    </recommendedName>
</protein>
<comment type="caution">
    <text evidence="3">The sequence shown here is derived from an EMBL/GenBank/DDBJ whole genome shotgun (WGS) entry which is preliminary data.</text>
</comment>
<evidence type="ECO:0000256" key="2">
    <source>
        <dbReference type="SAM" id="Phobius"/>
    </source>
</evidence>